<sequence length="148" mass="16253">MTVEASESPDSVTEIGLPGEGVATAKSAKWNGFEFINAAGNDAAFIITTGFDGVIFHFMLKLFTEVWDRVPIPRADVDMDGVSFFGSKHEVIEYFSGLIVYRRLGLAGVFCLIDGVKIPVAESLDEDTQTRSLYLDSCTDASWVDKMR</sequence>
<name>A0A8S9UQR7_PHYIN</name>
<evidence type="ECO:0000313" key="1">
    <source>
        <dbReference type="EMBL" id="KAF4142813.1"/>
    </source>
</evidence>
<dbReference type="Proteomes" id="UP000704712">
    <property type="component" value="Unassembled WGS sequence"/>
</dbReference>
<organism evidence="1 2">
    <name type="scientific">Phytophthora infestans</name>
    <name type="common">Potato late blight agent</name>
    <name type="synonym">Botrytis infestans</name>
    <dbReference type="NCBI Taxonomy" id="4787"/>
    <lineage>
        <taxon>Eukaryota</taxon>
        <taxon>Sar</taxon>
        <taxon>Stramenopiles</taxon>
        <taxon>Oomycota</taxon>
        <taxon>Peronosporomycetes</taxon>
        <taxon>Peronosporales</taxon>
        <taxon>Peronosporaceae</taxon>
        <taxon>Phytophthora</taxon>
    </lineage>
</organism>
<reference evidence="1" key="1">
    <citation type="submission" date="2020-03" db="EMBL/GenBank/DDBJ databases">
        <title>Hybrid Assembly of Korean Phytophthora infestans isolates.</title>
        <authorList>
            <person name="Prokchorchik M."/>
            <person name="Lee Y."/>
            <person name="Seo J."/>
            <person name="Cho J.-H."/>
            <person name="Park Y.-E."/>
            <person name="Jang D.-C."/>
            <person name="Im J.-S."/>
            <person name="Choi J.-G."/>
            <person name="Park H.-J."/>
            <person name="Lee G.-B."/>
            <person name="Lee Y.-G."/>
            <person name="Hong S.-Y."/>
            <person name="Cho K."/>
            <person name="Sohn K.H."/>
        </authorList>
    </citation>
    <scope>NUCLEOTIDE SEQUENCE</scope>
    <source>
        <strain evidence="1">KR_2_A2</strain>
    </source>
</reference>
<comment type="caution">
    <text evidence="1">The sequence shown here is derived from an EMBL/GenBank/DDBJ whole genome shotgun (WGS) entry which is preliminary data.</text>
</comment>
<protein>
    <submittedName>
        <fullName evidence="1">Uncharacterized protein</fullName>
    </submittedName>
</protein>
<dbReference type="EMBL" id="JAACNO010001145">
    <property type="protein sequence ID" value="KAF4142813.1"/>
    <property type="molecule type" value="Genomic_DNA"/>
</dbReference>
<proteinExistence type="predicted"/>
<dbReference type="AlphaFoldDB" id="A0A8S9UQR7"/>
<accession>A0A8S9UQR7</accession>
<evidence type="ECO:0000313" key="2">
    <source>
        <dbReference type="Proteomes" id="UP000704712"/>
    </source>
</evidence>
<gene>
    <name evidence="1" type="ORF">GN958_ATG07997</name>
</gene>